<keyword evidence="1" id="KW-0812">Transmembrane</keyword>
<dbReference type="RefSeq" id="WP_101644473.1">
    <property type="nucleotide sequence ID" value="NZ_PGUY01000054.1"/>
</dbReference>
<gene>
    <name evidence="2" type="ORF">CUU66_17415</name>
</gene>
<name>A0A2N5M324_9BACI</name>
<dbReference type="OrthoDB" id="2930540at2"/>
<proteinExistence type="predicted"/>
<dbReference type="Proteomes" id="UP000234748">
    <property type="component" value="Unassembled WGS sequence"/>
</dbReference>
<evidence type="ECO:0000256" key="1">
    <source>
        <dbReference type="SAM" id="Phobius"/>
    </source>
</evidence>
<keyword evidence="1" id="KW-1133">Transmembrane helix</keyword>
<feature type="transmembrane region" description="Helical" evidence="1">
    <location>
        <begin position="6"/>
        <end position="23"/>
    </location>
</feature>
<dbReference type="AlphaFoldDB" id="A0A2N5M324"/>
<dbReference type="EMBL" id="PGUY01000054">
    <property type="protein sequence ID" value="PLT28673.1"/>
    <property type="molecule type" value="Genomic_DNA"/>
</dbReference>
<evidence type="ECO:0000313" key="2">
    <source>
        <dbReference type="EMBL" id="PLT28673.1"/>
    </source>
</evidence>
<protein>
    <recommendedName>
        <fullName evidence="4">Group-specific protein</fullName>
    </recommendedName>
</protein>
<feature type="transmembrane region" description="Helical" evidence="1">
    <location>
        <begin position="43"/>
        <end position="62"/>
    </location>
</feature>
<reference evidence="2 3" key="1">
    <citation type="submission" date="2017-11" db="EMBL/GenBank/DDBJ databases">
        <title>Comparitive Functional Genomics of Dry Heat Resistant strains isolated from the Viking Spacecraft.</title>
        <authorList>
            <person name="Seuylemezian A."/>
            <person name="Cooper K."/>
            <person name="Vaishampayan P."/>
        </authorList>
    </citation>
    <scope>NUCLEOTIDE SEQUENCE [LARGE SCALE GENOMIC DNA]</scope>
    <source>
        <strain evidence="2 3">V1-29</strain>
    </source>
</reference>
<accession>A0A2N5M324</accession>
<keyword evidence="1" id="KW-0472">Membrane</keyword>
<sequence length="64" mass="6980">MGFAIILVVMISVFSLIATILLAGKGDEGYSNAVKRNTSNLTLIYIIVIFLSIIAVGVYVRWFA</sequence>
<organism evidence="2 3">
    <name type="scientific">Peribacillus deserti</name>
    <dbReference type="NCBI Taxonomy" id="673318"/>
    <lineage>
        <taxon>Bacteria</taxon>
        <taxon>Bacillati</taxon>
        <taxon>Bacillota</taxon>
        <taxon>Bacilli</taxon>
        <taxon>Bacillales</taxon>
        <taxon>Bacillaceae</taxon>
        <taxon>Peribacillus</taxon>
    </lineage>
</organism>
<evidence type="ECO:0000313" key="3">
    <source>
        <dbReference type="Proteomes" id="UP000234748"/>
    </source>
</evidence>
<comment type="caution">
    <text evidence="2">The sequence shown here is derived from an EMBL/GenBank/DDBJ whole genome shotgun (WGS) entry which is preliminary data.</text>
</comment>
<evidence type="ECO:0008006" key="4">
    <source>
        <dbReference type="Google" id="ProtNLM"/>
    </source>
</evidence>
<keyword evidence="3" id="KW-1185">Reference proteome</keyword>